<dbReference type="UniPathway" id="UPA00084">
    <property type="reaction ID" value="UER00503"/>
</dbReference>
<comment type="catalytic activity">
    <reaction evidence="16">
        <text>a CDP-1,2-diacyl-sn-glycerol + sn-glycerol 3-phosphate = a 1,2-diacyl-sn-glycero-3-phospho-(1'-sn-glycero-3'-phosphate) + CMP + H(+)</text>
        <dbReference type="Rhea" id="RHEA:12593"/>
        <dbReference type="ChEBI" id="CHEBI:15378"/>
        <dbReference type="ChEBI" id="CHEBI:57597"/>
        <dbReference type="ChEBI" id="CHEBI:58332"/>
        <dbReference type="ChEBI" id="CHEBI:60110"/>
        <dbReference type="ChEBI" id="CHEBI:60377"/>
        <dbReference type="EC" id="2.7.8.5"/>
    </reaction>
</comment>
<evidence type="ECO:0000256" key="12">
    <source>
        <dbReference type="ARBA" id="ARBA00023136"/>
    </source>
</evidence>
<evidence type="ECO:0000256" key="7">
    <source>
        <dbReference type="ARBA" id="ARBA00022516"/>
    </source>
</evidence>
<evidence type="ECO:0000256" key="2">
    <source>
        <dbReference type="ARBA" id="ARBA00004141"/>
    </source>
</evidence>
<evidence type="ECO:0000256" key="16">
    <source>
        <dbReference type="ARBA" id="ARBA00048586"/>
    </source>
</evidence>
<dbReference type="GO" id="GO:0008444">
    <property type="term" value="F:CDP-diacylglycerol-glycerol-3-phosphate 3-phosphatidyltransferase activity"/>
    <property type="evidence" value="ECO:0007669"/>
    <property type="project" value="UniProtKB-EC"/>
</dbReference>
<keyword evidence="14" id="KW-1208">Phospholipid metabolism</keyword>
<evidence type="ECO:0000256" key="1">
    <source>
        <dbReference type="ARBA" id="ARBA00003973"/>
    </source>
</evidence>
<evidence type="ECO:0000256" key="5">
    <source>
        <dbReference type="ARBA" id="ARBA00013170"/>
    </source>
</evidence>
<feature type="transmembrane region" description="Helical" evidence="18">
    <location>
        <begin position="152"/>
        <end position="171"/>
    </location>
</feature>
<evidence type="ECO:0000256" key="9">
    <source>
        <dbReference type="ARBA" id="ARBA00022692"/>
    </source>
</evidence>
<evidence type="ECO:0000256" key="10">
    <source>
        <dbReference type="ARBA" id="ARBA00022989"/>
    </source>
</evidence>
<accession>A0A328U9D7</accession>
<comment type="similarity">
    <text evidence="4 17">Belongs to the CDP-alcohol phosphatidyltransferase class-I family.</text>
</comment>
<dbReference type="InterPro" id="IPR004570">
    <property type="entry name" value="Phosphatidylglycerol_P_synth"/>
</dbReference>
<dbReference type="InterPro" id="IPR000462">
    <property type="entry name" value="CDP-OH_P_trans"/>
</dbReference>
<dbReference type="Proteomes" id="UP000249377">
    <property type="component" value="Unassembled WGS sequence"/>
</dbReference>
<keyword evidence="12 18" id="KW-0472">Membrane</keyword>
<comment type="pathway">
    <text evidence="3">Phospholipid metabolism; phosphatidylglycerol biosynthesis; phosphatidylglycerol from CDP-diacylglycerol: step 1/2.</text>
</comment>
<dbReference type="GO" id="GO:0016020">
    <property type="term" value="C:membrane"/>
    <property type="evidence" value="ECO:0007669"/>
    <property type="project" value="UniProtKB-SubCell"/>
</dbReference>
<evidence type="ECO:0000256" key="13">
    <source>
        <dbReference type="ARBA" id="ARBA00023209"/>
    </source>
</evidence>
<keyword evidence="20" id="KW-1185">Reference proteome</keyword>
<feature type="transmembrane region" description="Helical" evidence="18">
    <location>
        <begin position="125"/>
        <end position="146"/>
    </location>
</feature>
<keyword evidence="13" id="KW-0594">Phospholipid biosynthesis</keyword>
<dbReference type="EC" id="2.7.8.5" evidence="5"/>
<evidence type="ECO:0000256" key="15">
    <source>
        <dbReference type="ARBA" id="ARBA00033018"/>
    </source>
</evidence>
<evidence type="ECO:0000256" key="17">
    <source>
        <dbReference type="RuleBase" id="RU003750"/>
    </source>
</evidence>
<evidence type="ECO:0000313" key="20">
    <source>
        <dbReference type="Proteomes" id="UP000249377"/>
    </source>
</evidence>
<keyword evidence="8 17" id="KW-0808">Transferase</keyword>
<gene>
    <name evidence="19" type="ORF">DPQ25_11355</name>
</gene>
<name>A0A328U9D7_9FIRM</name>
<evidence type="ECO:0000256" key="3">
    <source>
        <dbReference type="ARBA" id="ARBA00005042"/>
    </source>
</evidence>
<dbReference type="AlphaFoldDB" id="A0A328U9D7"/>
<comment type="function">
    <text evidence="1">This protein catalyzes the committed step to the synthesis of the acidic phospholipids.</text>
</comment>
<evidence type="ECO:0000256" key="14">
    <source>
        <dbReference type="ARBA" id="ARBA00023264"/>
    </source>
</evidence>
<keyword evidence="10 18" id="KW-1133">Transmembrane helix</keyword>
<dbReference type="InterPro" id="IPR043130">
    <property type="entry name" value="CDP-OH_PTrfase_TM_dom"/>
</dbReference>
<comment type="subcellular location">
    <subcellularLocation>
        <location evidence="2">Membrane</location>
        <topology evidence="2">Multi-pass membrane protein</topology>
    </subcellularLocation>
</comment>
<sequence>MKEWNKNITIPNLLSVLRILLILPFVYFFMTGNVLLAGLMLALSGLSDLFDGMIARKFNQVTDLGKMLDPVADKLTQGTVAICLAIWEPVLLPILAIFIVKELAMLAGGIYLVLKRKKRPTAAKWYGKVGTALFYLSFTAIVAMRFFNIDNLAVTIILLAVTAAFMVYAFYEYFKIFRRLLSSTDPADRIDLRGGSETNSDN</sequence>
<organism evidence="19 20">
    <name type="scientific">Hydrogeniiclostridium mannosilyticum</name>
    <dbReference type="NCBI Taxonomy" id="2764322"/>
    <lineage>
        <taxon>Bacteria</taxon>
        <taxon>Bacillati</taxon>
        <taxon>Bacillota</taxon>
        <taxon>Clostridia</taxon>
        <taxon>Eubacteriales</taxon>
        <taxon>Acutalibacteraceae</taxon>
        <taxon>Hydrogeniiclostridium</taxon>
    </lineage>
</organism>
<keyword evidence="7" id="KW-0444">Lipid biosynthesis</keyword>
<dbReference type="EMBL" id="QLYR01000009">
    <property type="protein sequence ID" value="RAQ22735.1"/>
    <property type="molecule type" value="Genomic_DNA"/>
</dbReference>
<evidence type="ECO:0000256" key="8">
    <source>
        <dbReference type="ARBA" id="ARBA00022679"/>
    </source>
</evidence>
<dbReference type="GO" id="GO:0006655">
    <property type="term" value="P:phosphatidylglycerol biosynthetic process"/>
    <property type="evidence" value="ECO:0007669"/>
    <property type="project" value="UniProtKB-UniPathway"/>
</dbReference>
<proteinExistence type="inferred from homology"/>
<dbReference type="PANTHER" id="PTHR14269:SF62">
    <property type="entry name" value="CDP-DIACYLGLYCEROL--GLYCEROL-3-PHOSPHATE 3-PHOSPHATIDYLTRANSFERASE 1, CHLOROPLASTIC"/>
    <property type="match status" value="1"/>
</dbReference>
<evidence type="ECO:0000256" key="6">
    <source>
        <dbReference type="ARBA" id="ARBA00014944"/>
    </source>
</evidence>
<evidence type="ECO:0000256" key="18">
    <source>
        <dbReference type="SAM" id="Phobius"/>
    </source>
</evidence>
<evidence type="ECO:0000313" key="19">
    <source>
        <dbReference type="EMBL" id="RAQ22735.1"/>
    </source>
</evidence>
<keyword evidence="9 18" id="KW-0812">Transmembrane</keyword>
<dbReference type="InterPro" id="IPR048254">
    <property type="entry name" value="CDP_ALCOHOL_P_TRANSF_CS"/>
</dbReference>
<feature type="transmembrane region" description="Helical" evidence="18">
    <location>
        <begin position="90"/>
        <end position="113"/>
    </location>
</feature>
<reference evidence="19 20" key="1">
    <citation type="submission" date="2018-06" db="EMBL/GenBank/DDBJ databases">
        <title>Noncontiguous genome sequence of Ruminococcaceae bacterium ASD2818.</title>
        <authorList>
            <person name="Chaplin A.V."/>
            <person name="Sokolova S.R."/>
            <person name="Kochetkova T.O."/>
            <person name="Goltsov A.Y."/>
            <person name="Trofimov D.Y."/>
            <person name="Efimov B.A."/>
        </authorList>
    </citation>
    <scope>NUCLEOTIDE SEQUENCE [LARGE SCALE GENOMIC DNA]</scope>
    <source>
        <strain evidence="19 20">ASD2818</strain>
    </source>
</reference>
<dbReference type="PANTHER" id="PTHR14269">
    <property type="entry name" value="CDP-DIACYLGLYCEROL--GLYCEROL-3-PHOSPHATE 3-PHOSPHATIDYLTRANSFERASE-RELATED"/>
    <property type="match status" value="1"/>
</dbReference>
<dbReference type="InterPro" id="IPR050324">
    <property type="entry name" value="CDP-alcohol_PTase-I"/>
</dbReference>
<evidence type="ECO:0000256" key="4">
    <source>
        <dbReference type="ARBA" id="ARBA00010441"/>
    </source>
</evidence>
<dbReference type="Pfam" id="PF01066">
    <property type="entry name" value="CDP-OH_P_transf"/>
    <property type="match status" value="1"/>
</dbReference>
<dbReference type="PIRSF" id="PIRSF000847">
    <property type="entry name" value="Phos_ph_gly_syn"/>
    <property type="match status" value="1"/>
</dbReference>
<protein>
    <recommendedName>
        <fullName evidence="6">CDP-diacylglycerol--glycerol-3-phosphate 3-phosphatidyltransferase</fullName>
        <ecNumber evidence="5">2.7.8.5</ecNumber>
    </recommendedName>
    <alternativeName>
        <fullName evidence="15">Phosphatidylglycerophosphate synthase</fullName>
    </alternativeName>
</protein>
<dbReference type="Gene3D" id="1.20.120.1760">
    <property type="match status" value="1"/>
</dbReference>
<dbReference type="RefSeq" id="WP_112333299.1">
    <property type="nucleotide sequence ID" value="NZ_JADPHD010000002.1"/>
</dbReference>
<comment type="caution">
    <text evidence="19">The sequence shown here is derived from an EMBL/GenBank/DDBJ whole genome shotgun (WGS) entry which is preliminary data.</text>
</comment>
<evidence type="ECO:0000256" key="11">
    <source>
        <dbReference type="ARBA" id="ARBA00023098"/>
    </source>
</evidence>
<feature type="transmembrane region" description="Helical" evidence="18">
    <location>
        <begin position="20"/>
        <end position="43"/>
    </location>
</feature>
<dbReference type="PROSITE" id="PS00379">
    <property type="entry name" value="CDP_ALCOHOL_P_TRANSF"/>
    <property type="match status" value="1"/>
</dbReference>
<keyword evidence="11" id="KW-0443">Lipid metabolism</keyword>